<name>A0AAN9RAP2_PHACN</name>
<dbReference type="EMBL" id="JAYMYR010000004">
    <property type="protein sequence ID" value="KAK7368662.1"/>
    <property type="molecule type" value="Genomic_DNA"/>
</dbReference>
<evidence type="ECO:0000313" key="4">
    <source>
        <dbReference type="EMBL" id="KAK7368662.1"/>
    </source>
</evidence>
<accession>A0AAN9RAP2</accession>
<proteinExistence type="predicted"/>
<dbReference type="EMBL" id="JAYMYR010000004">
    <property type="protein sequence ID" value="KAK7368660.1"/>
    <property type="molecule type" value="Genomic_DNA"/>
</dbReference>
<feature type="compositionally biased region" description="Low complexity" evidence="1">
    <location>
        <begin position="156"/>
        <end position="174"/>
    </location>
</feature>
<dbReference type="AlphaFoldDB" id="A0AAN9RAP2"/>
<dbReference type="EMBL" id="JAYMYR010000004">
    <property type="protein sequence ID" value="KAK7368666.1"/>
    <property type="molecule type" value="Genomic_DNA"/>
</dbReference>
<evidence type="ECO:0000313" key="3">
    <source>
        <dbReference type="EMBL" id="KAK7368660.1"/>
    </source>
</evidence>
<comment type="caution">
    <text evidence="3">The sequence shown here is derived from an EMBL/GenBank/DDBJ whole genome shotgun (WGS) entry which is preliminary data.</text>
</comment>
<keyword evidence="7" id="KW-1185">Reference proteome</keyword>
<evidence type="ECO:0000313" key="5">
    <source>
        <dbReference type="EMBL" id="KAK7368664.1"/>
    </source>
</evidence>
<dbReference type="EMBL" id="JAYMYR010000004">
    <property type="protein sequence ID" value="KAK7368658.1"/>
    <property type="molecule type" value="Genomic_DNA"/>
</dbReference>
<feature type="region of interest" description="Disordered" evidence="1">
    <location>
        <begin position="129"/>
        <end position="179"/>
    </location>
</feature>
<dbReference type="EMBL" id="JAYMYR010000004">
    <property type="protein sequence ID" value="KAK7368664.1"/>
    <property type="molecule type" value="Genomic_DNA"/>
</dbReference>
<evidence type="ECO:0000313" key="7">
    <source>
        <dbReference type="Proteomes" id="UP001374584"/>
    </source>
</evidence>
<gene>
    <name evidence="2" type="ORF">VNO80_10686</name>
    <name evidence="3" type="ORF">VNO80_10688</name>
    <name evidence="4" type="ORF">VNO80_10690</name>
    <name evidence="5" type="ORF">VNO80_10692</name>
    <name evidence="6" type="ORF">VNO80_10694</name>
</gene>
<evidence type="ECO:0000313" key="6">
    <source>
        <dbReference type="EMBL" id="KAK7368666.1"/>
    </source>
</evidence>
<organism evidence="3 7">
    <name type="scientific">Phaseolus coccineus</name>
    <name type="common">Scarlet runner bean</name>
    <name type="synonym">Phaseolus multiflorus</name>
    <dbReference type="NCBI Taxonomy" id="3886"/>
    <lineage>
        <taxon>Eukaryota</taxon>
        <taxon>Viridiplantae</taxon>
        <taxon>Streptophyta</taxon>
        <taxon>Embryophyta</taxon>
        <taxon>Tracheophyta</taxon>
        <taxon>Spermatophyta</taxon>
        <taxon>Magnoliopsida</taxon>
        <taxon>eudicotyledons</taxon>
        <taxon>Gunneridae</taxon>
        <taxon>Pentapetalae</taxon>
        <taxon>rosids</taxon>
        <taxon>fabids</taxon>
        <taxon>Fabales</taxon>
        <taxon>Fabaceae</taxon>
        <taxon>Papilionoideae</taxon>
        <taxon>50 kb inversion clade</taxon>
        <taxon>NPAAA clade</taxon>
        <taxon>indigoferoid/millettioid clade</taxon>
        <taxon>Phaseoleae</taxon>
        <taxon>Phaseolus</taxon>
    </lineage>
</organism>
<reference evidence="3 7" key="1">
    <citation type="submission" date="2024-01" db="EMBL/GenBank/DDBJ databases">
        <title>The genomes of 5 underutilized Papilionoideae crops provide insights into root nodulation and disease resistanc.</title>
        <authorList>
            <person name="Jiang F."/>
        </authorList>
    </citation>
    <scope>NUCLEOTIDE SEQUENCE [LARGE SCALE GENOMIC DNA]</scope>
    <source>
        <strain evidence="3">JINMINGXINNONG_FW02</strain>
        <tissue evidence="3">Leaves</tissue>
    </source>
</reference>
<sequence length="272" mass="30471">MVPEKDNRCNKFVFQAFNNLKDGSQDFTKVMISSPKIETAFINSGSGSQNFNGLKIQCEDESIRKKFELVALFGMDKLFNYDENGSQTFPDFTFLEYLRQTLANKKGERKIETQIALLKKLLSSMAYGSNDKRGATSSNNSTKHDNHTGNNRHRTVSTPSVTTTTTTISRTNSPRPTPNHLLLSGIVQSFNNSKEGKQDFSRAKVKSTAIRVSFNNLGSGSQTFIEADIRCGEESTKPSTSTFFKLDHVAHNGNPHSFNNKGSQSFYRFKFN</sequence>
<dbReference type="Proteomes" id="UP001374584">
    <property type="component" value="Unassembled WGS sequence"/>
</dbReference>
<protein>
    <submittedName>
        <fullName evidence="3">Uncharacterized protein</fullName>
    </submittedName>
</protein>
<evidence type="ECO:0000256" key="1">
    <source>
        <dbReference type="SAM" id="MobiDB-lite"/>
    </source>
</evidence>
<evidence type="ECO:0000313" key="2">
    <source>
        <dbReference type="EMBL" id="KAK7368658.1"/>
    </source>
</evidence>